<protein>
    <submittedName>
        <fullName evidence="1">Uncharacterized protein</fullName>
    </submittedName>
</protein>
<comment type="caution">
    <text evidence="1">The sequence shown here is derived from an EMBL/GenBank/DDBJ whole genome shotgun (WGS) entry which is preliminary data.</text>
</comment>
<reference evidence="1" key="1">
    <citation type="journal article" date="2021" name="PeerJ">
        <title>Extensive microbial diversity within the chicken gut microbiome revealed by metagenomics and culture.</title>
        <authorList>
            <person name="Gilroy R."/>
            <person name="Ravi A."/>
            <person name="Getino M."/>
            <person name="Pursley I."/>
            <person name="Horton D.L."/>
            <person name="Alikhan N.F."/>
            <person name="Baker D."/>
            <person name="Gharbi K."/>
            <person name="Hall N."/>
            <person name="Watson M."/>
            <person name="Adriaenssens E.M."/>
            <person name="Foster-Nyarko E."/>
            <person name="Jarju S."/>
            <person name="Secka A."/>
            <person name="Antonio M."/>
            <person name="Oren A."/>
            <person name="Chaudhuri R.R."/>
            <person name="La Ragione R."/>
            <person name="Hildebrand F."/>
            <person name="Pallen M.J."/>
        </authorList>
    </citation>
    <scope>NUCLEOTIDE SEQUENCE</scope>
    <source>
        <strain evidence="1">ChiHjej10B9-4811</strain>
    </source>
</reference>
<evidence type="ECO:0000313" key="2">
    <source>
        <dbReference type="Proteomes" id="UP000823908"/>
    </source>
</evidence>
<gene>
    <name evidence="1" type="ORF">H9908_04050</name>
</gene>
<evidence type="ECO:0000313" key="1">
    <source>
        <dbReference type="EMBL" id="HJD51023.1"/>
    </source>
</evidence>
<proteinExistence type="predicted"/>
<dbReference type="EMBL" id="DWUS01000092">
    <property type="protein sequence ID" value="HJD51023.1"/>
    <property type="molecule type" value="Genomic_DNA"/>
</dbReference>
<name>A0A9D2ZSI2_9MICC</name>
<dbReference type="Proteomes" id="UP000823908">
    <property type="component" value="Unassembled WGS sequence"/>
</dbReference>
<accession>A0A9D2ZSI2</accession>
<sequence length="72" mass="7961">MLSVSRRNFLSLTASGWGKLIFEDDFNNGTIDGASSSVPPLRFVWDRCPPRVLRGGHFFVVNICHGVRTPVG</sequence>
<organism evidence="1 2">
    <name type="scientific">Candidatus Rothia avistercoris</name>
    <dbReference type="NCBI Taxonomy" id="2840479"/>
    <lineage>
        <taxon>Bacteria</taxon>
        <taxon>Bacillati</taxon>
        <taxon>Actinomycetota</taxon>
        <taxon>Actinomycetes</taxon>
        <taxon>Micrococcales</taxon>
        <taxon>Micrococcaceae</taxon>
        <taxon>Rothia</taxon>
    </lineage>
</organism>
<reference evidence="1" key="2">
    <citation type="submission" date="2021-04" db="EMBL/GenBank/DDBJ databases">
        <authorList>
            <person name="Gilroy R."/>
        </authorList>
    </citation>
    <scope>NUCLEOTIDE SEQUENCE</scope>
    <source>
        <strain evidence="1">ChiHjej10B9-4811</strain>
    </source>
</reference>
<dbReference type="AlphaFoldDB" id="A0A9D2ZSI2"/>